<evidence type="ECO:0000259" key="9">
    <source>
        <dbReference type="Pfam" id="PF26138"/>
    </source>
</evidence>
<dbReference type="PANTHER" id="PTHR22930:SF259">
    <property type="entry name" value="OS08G0106900 PROTEIN"/>
    <property type="match status" value="1"/>
</dbReference>
<evidence type="ECO:0000313" key="11">
    <source>
        <dbReference type="Proteomes" id="UP000469452"/>
    </source>
</evidence>
<comment type="similarity">
    <text evidence="3">Belongs to the HARBI1 family.</text>
</comment>
<evidence type="ECO:0000256" key="5">
    <source>
        <dbReference type="ARBA" id="ARBA00022723"/>
    </source>
</evidence>
<proteinExistence type="inferred from homology"/>
<gene>
    <name evidence="10" type="ORF">AaE_000350</name>
</gene>
<keyword evidence="5" id="KW-0479">Metal-binding</keyword>
<dbReference type="InterPro" id="IPR058353">
    <property type="entry name" value="DUF8040"/>
</dbReference>
<name>A0A6A5B028_APHAT</name>
<comment type="caution">
    <text evidence="10">The sequence shown here is derived from an EMBL/GenBank/DDBJ whole genome shotgun (WGS) entry which is preliminary data.</text>
</comment>
<evidence type="ECO:0000256" key="3">
    <source>
        <dbReference type="ARBA" id="ARBA00006958"/>
    </source>
</evidence>
<dbReference type="GO" id="GO:0046872">
    <property type="term" value="F:metal ion binding"/>
    <property type="evidence" value="ECO:0007669"/>
    <property type="project" value="UniProtKB-KW"/>
</dbReference>
<comment type="subcellular location">
    <subcellularLocation>
        <location evidence="2">Nucleus</location>
    </subcellularLocation>
</comment>
<dbReference type="GO" id="GO:0005634">
    <property type="term" value="C:nucleus"/>
    <property type="evidence" value="ECO:0007669"/>
    <property type="project" value="UniProtKB-SubCell"/>
</dbReference>
<evidence type="ECO:0000256" key="6">
    <source>
        <dbReference type="ARBA" id="ARBA00022801"/>
    </source>
</evidence>
<dbReference type="InterPro" id="IPR027806">
    <property type="entry name" value="HARBI1_dom"/>
</dbReference>
<keyword evidence="7" id="KW-0539">Nucleus</keyword>
<dbReference type="Pfam" id="PF13359">
    <property type="entry name" value="DDE_Tnp_4"/>
    <property type="match status" value="1"/>
</dbReference>
<dbReference type="GO" id="GO:0016787">
    <property type="term" value="F:hydrolase activity"/>
    <property type="evidence" value="ECO:0007669"/>
    <property type="project" value="UniProtKB-KW"/>
</dbReference>
<protein>
    <submittedName>
        <fullName evidence="10">Uncharacterized protein</fullName>
    </submittedName>
</protein>
<dbReference type="PANTHER" id="PTHR22930">
    <property type="match status" value="1"/>
</dbReference>
<feature type="domain" description="DDE Tnp4" evidence="8">
    <location>
        <begin position="155"/>
        <end position="280"/>
    </location>
</feature>
<evidence type="ECO:0000256" key="7">
    <source>
        <dbReference type="ARBA" id="ARBA00023242"/>
    </source>
</evidence>
<evidence type="ECO:0000256" key="2">
    <source>
        <dbReference type="ARBA" id="ARBA00004123"/>
    </source>
</evidence>
<evidence type="ECO:0000259" key="8">
    <source>
        <dbReference type="Pfam" id="PF13359"/>
    </source>
</evidence>
<evidence type="ECO:0000313" key="10">
    <source>
        <dbReference type="EMBL" id="KAF0775950.1"/>
    </source>
</evidence>
<evidence type="ECO:0000256" key="1">
    <source>
        <dbReference type="ARBA" id="ARBA00001968"/>
    </source>
</evidence>
<dbReference type="AlphaFoldDB" id="A0A6A5B028"/>
<keyword evidence="4" id="KW-0540">Nuclease</keyword>
<dbReference type="Pfam" id="PF26138">
    <property type="entry name" value="DUF8040"/>
    <property type="match status" value="1"/>
</dbReference>
<evidence type="ECO:0000256" key="4">
    <source>
        <dbReference type="ARBA" id="ARBA00022722"/>
    </source>
</evidence>
<dbReference type="Proteomes" id="UP000469452">
    <property type="component" value="Unassembled WGS sequence"/>
</dbReference>
<sequence length="293" mass="33366">MPIASIFLGSAAWWMANYVVKEPCHTSALKAEEWIAELLGGNPRRFRKQLRMLPSTFLSLLDVLQTTLTQAEQIRVCQRKVGNLSLHLWPWGIQSRRSRAISTQWVDDLPVHQRGYCITIAFVPKRCCPSFQGHPLRDPLQSEDVSFFAKCVGALDGTHIRATPPQVGGRPFRNRKGYLSQNVLAACTFDMRFVYVLAGSSSDGRVLDDALTEGFSIPNGKMFLGDAGYELKTNLMTPYRGVRYHLREWSASNQRPQNAKELFNLRHAQQRNCVERIFGVFWTCSQNTRFKPK</sequence>
<dbReference type="GO" id="GO:0004518">
    <property type="term" value="F:nuclease activity"/>
    <property type="evidence" value="ECO:0007669"/>
    <property type="project" value="UniProtKB-KW"/>
</dbReference>
<accession>A0A6A5B028</accession>
<dbReference type="EMBL" id="VJMI01000678">
    <property type="protein sequence ID" value="KAF0775950.1"/>
    <property type="molecule type" value="Genomic_DNA"/>
</dbReference>
<keyword evidence="6" id="KW-0378">Hydrolase</keyword>
<feature type="domain" description="DUF8040" evidence="9">
    <location>
        <begin position="26"/>
        <end position="67"/>
    </location>
</feature>
<organism evidence="10 11">
    <name type="scientific">Aphanomyces astaci</name>
    <name type="common">Crayfish plague agent</name>
    <dbReference type="NCBI Taxonomy" id="112090"/>
    <lineage>
        <taxon>Eukaryota</taxon>
        <taxon>Sar</taxon>
        <taxon>Stramenopiles</taxon>
        <taxon>Oomycota</taxon>
        <taxon>Saprolegniomycetes</taxon>
        <taxon>Saprolegniales</taxon>
        <taxon>Verrucalvaceae</taxon>
        <taxon>Aphanomyces</taxon>
    </lineage>
</organism>
<comment type="cofactor">
    <cofactor evidence="1">
        <name>a divalent metal cation</name>
        <dbReference type="ChEBI" id="CHEBI:60240"/>
    </cofactor>
</comment>
<dbReference type="InterPro" id="IPR045249">
    <property type="entry name" value="HARBI1-like"/>
</dbReference>
<reference evidence="10 11" key="1">
    <citation type="submission" date="2019-06" db="EMBL/GenBank/DDBJ databases">
        <title>Genomics analysis of Aphanomyces spp. identifies a new class of oomycete effector associated with host adaptation.</title>
        <authorList>
            <person name="Gaulin E."/>
        </authorList>
    </citation>
    <scope>NUCLEOTIDE SEQUENCE [LARGE SCALE GENOMIC DNA]</scope>
    <source>
        <strain evidence="10 11">E</strain>
    </source>
</reference>
<dbReference type="VEuPathDB" id="FungiDB:H257_12381"/>